<dbReference type="Pfam" id="PF18321">
    <property type="entry name" value="3HCDH_RFF"/>
    <property type="match status" value="1"/>
</dbReference>
<dbReference type="InterPro" id="IPR006108">
    <property type="entry name" value="3HC_DH_C"/>
</dbReference>
<name>A0ABY4SFF7_AQUTE</name>
<keyword evidence="1 5" id="KW-0560">Oxidoreductase</keyword>
<dbReference type="PANTHER" id="PTHR48075:SF5">
    <property type="entry name" value="3-HYDROXYBUTYRYL-COA DEHYDROGENASE"/>
    <property type="match status" value="1"/>
</dbReference>
<dbReference type="Gene3D" id="1.10.1040.10">
    <property type="entry name" value="N-(1-d-carboxylethyl)-l-norvaline Dehydrogenase, domain 2"/>
    <property type="match status" value="2"/>
</dbReference>
<evidence type="ECO:0000259" key="3">
    <source>
        <dbReference type="Pfam" id="PF02737"/>
    </source>
</evidence>
<dbReference type="SUPFAM" id="SSF48179">
    <property type="entry name" value="6-phosphogluconate dehydrogenase C-terminal domain-like"/>
    <property type="match status" value="2"/>
</dbReference>
<dbReference type="PANTHER" id="PTHR48075">
    <property type="entry name" value="3-HYDROXYACYL-COA DEHYDROGENASE FAMILY PROTEIN"/>
    <property type="match status" value="1"/>
</dbReference>
<evidence type="ECO:0000259" key="2">
    <source>
        <dbReference type="Pfam" id="PF00725"/>
    </source>
</evidence>
<feature type="domain" description="3-hydroxybutyryl-CoA dehydrogenase reduced Rossmann-fold" evidence="4">
    <location>
        <begin position="353"/>
        <end position="417"/>
    </location>
</feature>
<dbReference type="EC" id="1.1.1.35" evidence="5"/>
<reference evidence="5" key="1">
    <citation type="submission" date="2022-05" db="EMBL/GenBank/DDBJ databases">
        <title>An RpoN-dependent PEP-CTERM gene is involved in floc formation of an Aquincola tertiaricarbonis strain.</title>
        <authorList>
            <person name="Qiu D."/>
            <person name="Xia M."/>
        </authorList>
    </citation>
    <scope>NUCLEOTIDE SEQUENCE</scope>
    <source>
        <strain evidence="5">RN12</strain>
    </source>
</reference>
<dbReference type="NCBIfam" id="NF006124">
    <property type="entry name" value="PRK08268.1"/>
    <property type="match status" value="1"/>
</dbReference>
<organism evidence="5 6">
    <name type="scientific">Aquincola tertiaricarbonis</name>
    <dbReference type="NCBI Taxonomy" id="391953"/>
    <lineage>
        <taxon>Bacteria</taxon>
        <taxon>Pseudomonadati</taxon>
        <taxon>Pseudomonadota</taxon>
        <taxon>Betaproteobacteria</taxon>
        <taxon>Burkholderiales</taxon>
        <taxon>Sphaerotilaceae</taxon>
        <taxon>Aquincola</taxon>
    </lineage>
</organism>
<dbReference type="RefSeq" id="WP_250199516.1">
    <property type="nucleotide sequence ID" value="NZ_CP097636.1"/>
</dbReference>
<dbReference type="InterPro" id="IPR006176">
    <property type="entry name" value="3-OHacyl-CoA_DH_NAD-bd"/>
</dbReference>
<dbReference type="InterPro" id="IPR041040">
    <property type="entry name" value="3HCDH_RFF"/>
</dbReference>
<evidence type="ECO:0000313" key="5">
    <source>
        <dbReference type="EMBL" id="URI11320.1"/>
    </source>
</evidence>
<dbReference type="Pfam" id="PF00725">
    <property type="entry name" value="3HCDH"/>
    <property type="match status" value="2"/>
</dbReference>
<protein>
    <submittedName>
        <fullName evidence="5">3-hydroxyacyl-CoA dehydrogenase</fullName>
        <ecNumber evidence="5">1.1.1.35</ecNumber>
    </submittedName>
</protein>
<evidence type="ECO:0000259" key="4">
    <source>
        <dbReference type="Pfam" id="PF18321"/>
    </source>
</evidence>
<feature type="domain" description="3-hydroxyacyl-CoA dehydrogenase C-terminal" evidence="2">
    <location>
        <begin position="422"/>
        <end position="503"/>
    </location>
</feature>
<evidence type="ECO:0000256" key="1">
    <source>
        <dbReference type="ARBA" id="ARBA00023002"/>
    </source>
</evidence>
<feature type="domain" description="3-hydroxyacyl-CoA dehydrogenase NAD binding" evidence="3">
    <location>
        <begin position="14"/>
        <end position="189"/>
    </location>
</feature>
<dbReference type="SUPFAM" id="SSF51735">
    <property type="entry name" value="NAD(P)-binding Rossmann-fold domains"/>
    <property type="match status" value="1"/>
</dbReference>
<dbReference type="Pfam" id="PF02737">
    <property type="entry name" value="3HCDH_N"/>
    <property type="match status" value="1"/>
</dbReference>
<accession>A0ABY4SFF7</accession>
<keyword evidence="6" id="KW-1185">Reference proteome</keyword>
<dbReference type="EMBL" id="CP097636">
    <property type="protein sequence ID" value="URI11320.1"/>
    <property type="molecule type" value="Genomic_DNA"/>
</dbReference>
<dbReference type="InterPro" id="IPR013328">
    <property type="entry name" value="6PGD_dom2"/>
</dbReference>
<sequence>MPEADALLGPHTVVGIVGTGSMGVGIAQVAAQAGHAVRLFDAQPSVAQAALQRIGNDLATAVQRGRLQPAQRSAVMERLSLVESIAGLEGCGLVVEAVAERLEVKQALFRQLEQWLPAATVLATNTSSISITAVAHGLMHPGRVVGWHFFNPAPRMRLVEVVRGLDTDHAVADAVSQLSRAWGKTPVDAPNTPGFIVNRVARPFYAESLRLLSEQLAPAPVIDQLLHEAGGFPMGPFQLIDLIGVDVNLAVTESVFAATQFDTRYAPHPLQQELVQAGRLGRKSGRGFYDYQLDATMPTPVPVEPAPLRPALRASAQPGLLAPLIERLRAGGQVVVGDGSLPPESLAVDEVTVALTDGRTATRRGEGEPLLLLDLARDFATTRVLGATASTGHHELLPGLAAALEPAGVELLALDDVAGLGVMRVACCLVNEAADLCTWTGTLPADVDIAMVLGAGHPQGPLAWGEQLGAQRVISVLEHLQAHYGDSRYRRSPRLWRMAAAHRS</sequence>
<dbReference type="InterPro" id="IPR008927">
    <property type="entry name" value="6-PGluconate_DH-like_C_sf"/>
</dbReference>
<feature type="domain" description="3-hydroxyacyl-CoA dehydrogenase C-terminal" evidence="2">
    <location>
        <begin position="194"/>
        <end position="291"/>
    </location>
</feature>
<dbReference type="Proteomes" id="UP001056201">
    <property type="component" value="Chromosome 2"/>
</dbReference>
<proteinExistence type="predicted"/>
<dbReference type="InterPro" id="IPR036291">
    <property type="entry name" value="NAD(P)-bd_dom_sf"/>
</dbReference>
<evidence type="ECO:0000313" key="6">
    <source>
        <dbReference type="Proteomes" id="UP001056201"/>
    </source>
</evidence>
<gene>
    <name evidence="5" type="ORF">MW290_20430</name>
</gene>
<dbReference type="Gene3D" id="3.40.50.720">
    <property type="entry name" value="NAD(P)-binding Rossmann-like Domain"/>
    <property type="match status" value="1"/>
</dbReference>
<dbReference type="GO" id="GO:0003857">
    <property type="term" value="F:(3S)-3-hydroxyacyl-CoA dehydrogenase (NAD+) activity"/>
    <property type="evidence" value="ECO:0007669"/>
    <property type="project" value="UniProtKB-EC"/>
</dbReference>